<dbReference type="SUPFAM" id="SSF49899">
    <property type="entry name" value="Concanavalin A-like lectins/glucanases"/>
    <property type="match status" value="1"/>
</dbReference>
<dbReference type="EMBL" id="JACDTY010000013">
    <property type="protein sequence ID" value="MBA1143196.1"/>
    <property type="molecule type" value="Genomic_DNA"/>
</dbReference>
<accession>A0A838B9B2</accession>
<keyword evidence="2" id="KW-1185">Reference proteome</keyword>
<dbReference type="AlphaFoldDB" id="A0A838B9B2"/>
<protein>
    <submittedName>
        <fullName evidence="1">Uncharacterized protein</fullName>
    </submittedName>
</protein>
<gene>
    <name evidence="1" type="ORF">H0241_23530</name>
</gene>
<proteinExistence type="predicted"/>
<evidence type="ECO:0000313" key="1">
    <source>
        <dbReference type="EMBL" id="MBA1143196.1"/>
    </source>
</evidence>
<sequence>MPIDLPPVSRLWLPPQPAIIRCASDIKRAALPGFAPLPASQSKSLRSMVTSVGLLPNLQLCLDPGAATSWPQGSTQTLKDISGNGRDFYLGSGSGSDAADPAFNGTIGSEDANTYFSSDGGDGLTKASANDSWFNGLHIASAAWSIVFVEYFTSAYGPTLVTQSGAFASNNTAVGISVYTTANRPGFTIGNGSASVGTNVLTSGSPMATNTMLMVGVGYTHTSNTSRTFVGYVNGTYETNTYTSPSWTPSTSNASATATMGISWGSGRRFYGFVMFNKMLSQAEFDALRLALKRRFTTI</sequence>
<reference evidence="1 2" key="1">
    <citation type="submission" date="2020-07" db="EMBL/GenBank/DDBJ databases">
        <title>Definition of the novel symbiovar canariense within Mesorhizobium novociceri, a new species of genus Mesorhizobium nodulating Cicer canariense in the Caldera de Taburiente National Park (La Palma, Canary Islands).</title>
        <authorList>
            <person name="Leon-Barrios M."/>
            <person name="Perez-Yepez J."/>
            <person name="Flores-Felix J.D."/>
            <person name="Ramirez-Baena M.H."/>
            <person name="Pulido-Suarez L."/>
            <person name="Igual J.M."/>
            <person name="Velazquez E."/>
            <person name="Peix A."/>
        </authorList>
    </citation>
    <scope>NUCLEOTIDE SEQUENCE [LARGE SCALE GENOMIC DNA]</scope>
    <source>
        <strain evidence="1 2">CCANP35</strain>
    </source>
</reference>
<evidence type="ECO:0000313" key="2">
    <source>
        <dbReference type="Proteomes" id="UP000558284"/>
    </source>
</evidence>
<dbReference type="InterPro" id="IPR013320">
    <property type="entry name" value="ConA-like_dom_sf"/>
</dbReference>
<organism evidence="1 2">
    <name type="scientific">Mesorhizobium neociceri</name>
    <dbReference type="NCBI Taxonomy" id="1307853"/>
    <lineage>
        <taxon>Bacteria</taxon>
        <taxon>Pseudomonadati</taxon>
        <taxon>Pseudomonadota</taxon>
        <taxon>Alphaproteobacteria</taxon>
        <taxon>Hyphomicrobiales</taxon>
        <taxon>Phyllobacteriaceae</taxon>
        <taxon>Mesorhizobium</taxon>
    </lineage>
</organism>
<comment type="caution">
    <text evidence="1">The sequence shown here is derived from an EMBL/GenBank/DDBJ whole genome shotgun (WGS) entry which is preliminary data.</text>
</comment>
<dbReference type="RefSeq" id="WP_181060228.1">
    <property type="nucleotide sequence ID" value="NZ_JACDTY010000013.1"/>
</dbReference>
<dbReference type="Proteomes" id="UP000558284">
    <property type="component" value="Unassembled WGS sequence"/>
</dbReference>
<name>A0A838B9B2_9HYPH</name>